<dbReference type="PANTHER" id="PTHR38104:SF1">
    <property type="entry name" value="ANTI-SIGMA-E FACTOR RSEA"/>
    <property type="match status" value="1"/>
</dbReference>
<feature type="domain" description="Anti sigma-E protein RseA N-terminal" evidence="2">
    <location>
        <begin position="8"/>
        <end position="93"/>
    </location>
</feature>
<name>A0A6B3SWI9_9BURK</name>
<dbReference type="InterPro" id="IPR052383">
    <property type="entry name" value="Anti-sigma-E_RseA-like"/>
</dbReference>
<dbReference type="PANTHER" id="PTHR38104">
    <property type="match status" value="1"/>
</dbReference>
<gene>
    <name evidence="3" type="ORF">G3574_16870</name>
</gene>
<keyword evidence="1" id="KW-1133">Transmembrane helix</keyword>
<evidence type="ECO:0000259" key="2">
    <source>
        <dbReference type="Pfam" id="PF03872"/>
    </source>
</evidence>
<comment type="caution">
    <text evidence="3">The sequence shown here is derived from an EMBL/GenBank/DDBJ whole genome shotgun (WGS) entry which is preliminary data.</text>
</comment>
<dbReference type="InterPro" id="IPR036147">
    <property type="entry name" value="Anti-sigma_E_RseA_N_sf"/>
</dbReference>
<dbReference type="Proteomes" id="UP000482155">
    <property type="component" value="Unassembled WGS sequence"/>
</dbReference>
<dbReference type="RefSeq" id="WP_163965599.1">
    <property type="nucleotide sequence ID" value="NZ_JAAIVB010000055.1"/>
</dbReference>
<accession>A0A6B3SWI9</accession>
<dbReference type="SUPFAM" id="SSF89069">
    <property type="entry name" value="N-terminal, cytoplasmic domain of anti-sigmaE factor RseA"/>
    <property type="match status" value="1"/>
</dbReference>
<keyword evidence="1" id="KW-0812">Transmembrane</keyword>
<keyword evidence="4" id="KW-1185">Reference proteome</keyword>
<dbReference type="AlphaFoldDB" id="A0A6B3SWI9"/>
<evidence type="ECO:0000313" key="4">
    <source>
        <dbReference type="Proteomes" id="UP000482155"/>
    </source>
</evidence>
<dbReference type="InterPro" id="IPR005572">
    <property type="entry name" value="Anti-sigma_E_RseA_N"/>
</dbReference>
<dbReference type="GO" id="GO:0016989">
    <property type="term" value="F:sigma factor antagonist activity"/>
    <property type="evidence" value="ECO:0007669"/>
    <property type="project" value="InterPro"/>
</dbReference>
<dbReference type="CDD" id="cd16328">
    <property type="entry name" value="RseA_N"/>
    <property type="match status" value="1"/>
</dbReference>
<proteinExistence type="predicted"/>
<feature type="transmembrane region" description="Helical" evidence="1">
    <location>
        <begin position="107"/>
        <end position="125"/>
    </location>
</feature>
<evidence type="ECO:0000313" key="3">
    <source>
        <dbReference type="EMBL" id="NEX62762.1"/>
    </source>
</evidence>
<reference evidence="3 4" key="1">
    <citation type="submission" date="2020-02" db="EMBL/GenBank/DDBJ databases">
        <authorList>
            <person name="Kim M.K."/>
        </authorList>
    </citation>
    <scope>NUCLEOTIDE SEQUENCE [LARGE SCALE GENOMIC DNA]</scope>
    <source>
        <strain evidence="3 4">17J57-3</strain>
    </source>
</reference>
<dbReference type="Pfam" id="PF03872">
    <property type="entry name" value="RseA_N"/>
    <property type="match status" value="1"/>
</dbReference>
<protein>
    <submittedName>
        <fullName evidence="3">Sigma-E factor negative regulatory protein</fullName>
    </submittedName>
</protein>
<sequence>MNTIDISREQLSALADGECSDAQLDVALAALRQGDRKADWDLYHHIGDVLRSDDMDMPLSKGFAERMAARLEAEPVLIAPAAMQAAQLSPQPAAQAEMQKRSGVRRWALPGAIAAAVTASIAFVATPQLMVAMHSGKSANADAPLAVQTVKPAAGEEQAGVIAASASGGTVLRDPRIEDYLLAHQRLSPSLVNSAQYARPAAVAPELAK</sequence>
<evidence type="ECO:0000256" key="1">
    <source>
        <dbReference type="SAM" id="Phobius"/>
    </source>
</evidence>
<dbReference type="EMBL" id="JAAIVB010000055">
    <property type="protein sequence ID" value="NEX62762.1"/>
    <property type="molecule type" value="Genomic_DNA"/>
</dbReference>
<keyword evidence="1" id="KW-0472">Membrane</keyword>
<organism evidence="3 4">
    <name type="scientific">Noviherbaspirillum galbum</name>
    <dbReference type="NCBI Taxonomy" id="2709383"/>
    <lineage>
        <taxon>Bacteria</taxon>
        <taxon>Pseudomonadati</taxon>
        <taxon>Pseudomonadota</taxon>
        <taxon>Betaproteobacteria</taxon>
        <taxon>Burkholderiales</taxon>
        <taxon>Oxalobacteraceae</taxon>
        <taxon>Noviherbaspirillum</taxon>
    </lineage>
</organism>
<dbReference type="Gene3D" id="1.10.10.880">
    <property type="entry name" value="Anti sigma-E protein RseA, N-terminal domain"/>
    <property type="match status" value="1"/>
</dbReference>